<comment type="caution">
    <text evidence="2">The sequence shown here is derived from an EMBL/GenBank/DDBJ whole genome shotgun (WGS) entry which is preliminary data.</text>
</comment>
<dbReference type="Pfam" id="PF12730">
    <property type="entry name" value="ABC2_membrane_4"/>
    <property type="match status" value="1"/>
</dbReference>
<protein>
    <submittedName>
        <fullName evidence="2">Multidrug ABC transporter permease</fullName>
    </submittedName>
</protein>
<dbReference type="CDD" id="cd21809">
    <property type="entry name" value="ABC-2_lan_permease-like"/>
    <property type="match status" value="1"/>
</dbReference>
<keyword evidence="3" id="KW-1185">Reference proteome</keyword>
<accession>A0A9W6DDQ5</accession>
<proteinExistence type="predicted"/>
<dbReference type="RefSeq" id="WP_281813024.1">
    <property type="nucleotide sequence ID" value="NZ_BRLB01000001.1"/>
</dbReference>
<evidence type="ECO:0000313" key="2">
    <source>
        <dbReference type="EMBL" id="GKX28590.1"/>
    </source>
</evidence>
<organism evidence="2 3">
    <name type="scientific">Vallitalea longa</name>
    <dbReference type="NCBI Taxonomy" id="2936439"/>
    <lineage>
        <taxon>Bacteria</taxon>
        <taxon>Bacillati</taxon>
        <taxon>Bacillota</taxon>
        <taxon>Clostridia</taxon>
        <taxon>Lachnospirales</taxon>
        <taxon>Vallitaleaceae</taxon>
        <taxon>Vallitalea</taxon>
    </lineage>
</organism>
<evidence type="ECO:0000256" key="1">
    <source>
        <dbReference type="SAM" id="Phobius"/>
    </source>
</evidence>
<feature type="transmembrane region" description="Helical" evidence="1">
    <location>
        <begin position="16"/>
        <end position="39"/>
    </location>
</feature>
<reference evidence="2" key="1">
    <citation type="submission" date="2022-06" db="EMBL/GenBank/DDBJ databases">
        <title>Vallitalea longa sp. nov., an anaerobic bacterium isolated from marine sediment.</title>
        <authorList>
            <person name="Hirano S."/>
            <person name="Terahara T."/>
            <person name="Mori K."/>
            <person name="Hamada M."/>
            <person name="Matsumoto R."/>
            <person name="Kobayashi T."/>
        </authorList>
    </citation>
    <scope>NUCLEOTIDE SEQUENCE</scope>
    <source>
        <strain evidence="2">SH18-1</strain>
    </source>
</reference>
<dbReference type="EMBL" id="BRLB01000001">
    <property type="protein sequence ID" value="GKX28590.1"/>
    <property type="molecule type" value="Genomic_DNA"/>
</dbReference>
<keyword evidence="1" id="KW-1133">Transmembrane helix</keyword>
<dbReference type="AlphaFoldDB" id="A0A9W6DDQ5"/>
<feature type="transmembrane region" description="Helical" evidence="1">
    <location>
        <begin position="132"/>
        <end position="155"/>
    </location>
</feature>
<keyword evidence="1" id="KW-0472">Membrane</keyword>
<feature type="transmembrane region" description="Helical" evidence="1">
    <location>
        <begin position="103"/>
        <end position="126"/>
    </location>
</feature>
<gene>
    <name evidence="2" type="primary">cdd3</name>
    <name evidence="2" type="ORF">SH1V18_10700</name>
</gene>
<feature type="transmembrane region" description="Helical" evidence="1">
    <location>
        <begin position="223"/>
        <end position="244"/>
    </location>
</feature>
<evidence type="ECO:0000313" key="3">
    <source>
        <dbReference type="Proteomes" id="UP001144256"/>
    </source>
</evidence>
<sequence>MKILILEYMKLRRKKIFLMITLFISVEIAWALMSVSIALSRNPSNSSWMSTMVTLSSMNGLFLPIISAVVMSRICDMEHKGNTWKLLMSVDINPRKVYGAKYLCGNFLLLYAVVLQAIAIIIFNILKGLSEPILFTMVLRFILGTSLANMAVLALQQWISLSIKNQSFALCIGMIGGFLGMTGDFFPIFVRRIFIWSYYSGLCPVAYYFDDESANYIIQNHSFGIFSIVIIIALIFYIVGNIHISRQEV</sequence>
<keyword evidence="1" id="KW-0812">Transmembrane</keyword>
<dbReference type="Proteomes" id="UP001144256">
    <property type="component" value="Unassembled WGS sequence"/>
</dbReference>
<feature type="transmembrane region" description="Helical" evidence="1">
    <location>
        <begin position="167"/>
        <end position="190"/>
    </location>
</feature>
<name>A0A9W6DDQ5_9FIRM</name>
<feature type="transmembrane region" description="Helical" evidence="1">
    <location>
        <begin position="51"/>
        <end position="71"/>
    </location>
</feature>